<keyword evidence="2" id="KW-0496">Mitochondrion</keyword>
<proteinExistence type="predicted"/>
<feature type="transmembrane region" description="Helical" evidence="1">
    <location>
        <begin position="66"/>
        <end position="88"/>
    </location>
</feature>
<evidence type="ECO:0000313" key="2">
    <source>
        <dbReference type="EMBL" id="WAK83088.1"/>
    </source>
</evidence>
<keyword evidence="1" id="KW-0472">Membrane</keyword>
<protein>
    <submittedName>
        <fullName evidence="2">NADH dehydrogenase subunit 6</fullName>
    </submittedName>
</protein>
<keyword evidence="1" id="KW-1133">Transmembrane helix</keyword>
<keyword evidence="1" id="KW-0812">Transmembrane</keyword>
<accession>A0A9E9BXJ7</accession>
<feature type="transmembrane region" description="Helical" evidence="1">
    <location>
        <begin position="164"/>
        <end position="184"/>
    </location>
</feature>
<feature type="transmembrane region" description="Helical" evidence="1">
    <location>
        <begin position="41"/>
        <end position="60"/>
    </location>
</feature>
<organism evidence="2">
    <name type="scientific">Janus sp</name>
    <dbReference type="NCBI Taxonomy" id="3003420"/>
    <lineage>
        <taxon>Eukaryota</taxon>
        <taxon>Metazoa</taxon>
        <taxon>Ecdysozoa</taxon>
        <taxon>Arthropoda</taxon>
        <taxon>Hexapoda</taxon>
        <taxon>Insecta</taxon>
        <taxon>Pterygota</taxon>
        <taxon>Neoptera</taxon>
        <taxon>Endopterygota</taxon>
        <taxon>Hymenoptera</taxon>
        <taxon>Cephoidea</taxon>
        <taxon>Cephidae</taxon>
        <taxon>Janus</taxon>
    </lineage>
</organism>
<feature type="transmembrane region" description="Helical" evidence="1">
    <location>
        <begin position="100"/>
        <end position="123"/>
    </location>
</feature>
<sequence length="194" mass="23101">MSMNIFSFTITGMQMTLKIFTSFMIITLLTIMLITKFNNPLSLMILLILVSLFVTLKISVLYKNFWFSYMLLLTMIGGILILFLYFVSVCSNEYMKLFKYSYTMIININLSILLIMSLLYYFYMEPFFFIYEENLIKTHSFLMENWSSKLPYNSHQMFNLTSSLSILIMAYLMFVLFSLVKICMKFYGPLRQFF</sequence>
<gene>
    <name evidence="2" type="primary">ND6</name>
</gene>
<dbReference type="AlphaFoldDB" id="A0A9E9BXJ7"/>
<geneLocation type="mitochondrion" evidence="2"/>
<feature type="transmembrane region" description="Helical" evidence="1">
    <location>
        <begin position="15"/>
        <end position="34"/>
    </location>
</feature>
<name>A0A9E9BXJ7_9HYME</name>
<dbReference type="EMBL" id="OL757401">
    <property type="protein sequence ID" value="WAK83088.1"/>
    <property type="molecule type" value="Genomic_DNA"/>
</dbReference>
<reference evidence="2" key="1">
    <citation type="submission" date="2021-12" db="EMBL/GenBank/DDBJ databases">
        <authorList>
            <person name="Niu G."/>
            <person name="Wei M."/>
        </authorList>
    </citation>
    <scope>NUCLEOTIDE SEQUENCE</scope>
</reference>
<evidence type="ECO:0000256" key="1">
    <source>
        <dbReference type="SAM" id="Phobius"/>
    </source>
</evidence>